<protein>
    <submittedName>
        <fullName evidence="2">DUF2177 family protein</fullName>
    </submittedName>
</protein>
<organism evidence="2 3">
    <name type="scientific">Desulfatitalea alkaliphila</name>
    <dbReference type="NCBI Taxonomy" id="2929485"/>
    <lineage>
        <taxon>Bacteria</taxon>
        <taxon>Pseudomonadati</taxon>
        <taxon>Thermodesulfobacteriota</taxon>
        <taxon>Desulfobacteria</taxon>
        <taxon>Desulfobacterales</taxon>
        <taxon>Desulfosarcinaceae</taxon>
        <taxon>Desulfatitalea</taxon>
    </lineage>
</organism>
<dbReference type="AlphaFoldDB" id="A0AA41R7D3"/>
<dbReference type="EMBL" id="JALJRB010000036">
    <property type="protein sequence ID" value="MCJ8502878.1"/>
    <property type="molecule type" value="Genomic_DNA"/>
</dbReference>
<dbReference type="RefSeq" id="WP_246914374.1">
    <property type="nucleotide sequence ID" value="NZ_JALJRB010000036.1"/>
</dbReference>
<feature type="transmembrane region" description="Helical" evidence="1">
    <location>
        <begin position="110"/>
        <end position="128"/>
    </location>
</feature>
<evidence type="ECO:0000256" key="1">
    <source>
        <dbReference type="SAM" id="Phobius"/>
    </source>
</evidence>
<accession>A0AA41R7D3</accession>
<feature type="transmembrane region" description="Helical" evidence="1">
    <location>
        <begin position="7"/>
        <end position="27"/>
    </location>
</feature>
<sequence>MSIVKLAAVTGSMAAGFLIVDLLWLGIFAKGFYQRQIGHLMADQVNWPAALLFYAVYMVGILFFAVLPANSIGQALLLGAALGFLAYATYDLTNWAVLKDWPPAMVAVDLVWGTVLTGLTAAIGYYVARQWPTNG</sequence>
<dbReference type="InterPro" id="IPR018687">
    <property type="entry name" value="DUF2177_membr"/>
</dbReference>
<keyword evidence="1" id="KW-1133">Transmembrane helix</keyword>
<gene>
    <name evidence="2" type="ORF">MRX98_20045</name>
</gene>
<name>A0AA41R7D3_9BACT</name>
<comment type="caution">
    <text evidence="2">The sequence shown here is derived from an EMBL/GenBank/DDBJ whole genome shotgun (WGS) entry which is preliminary data.</text>
</comment>
<feature type="transmembrane region" description="Helical" evidence="1">
    <location>
        <begin position="74"/>
        <end position="90"/>
    </location>
</feature>
<proteinExistence type="predicted"/>
<keyword evidence="1" id="KW-0472">Membrane</keyword>
<reference evidence="2" key="1">
    <citation type="submission" date="2022-04" db="EMBL/GenBank/DDBJ databases">
        <title>Desulfatitalea alkaliphila sp. nov., a novel anaerobic sulfate-reducing bacterium isolated from terrestrial mud volcano, Taman Peninsula, Russia.</title>
        <authorList>
            <person name="Khomyakova M.A."/>
            <person name="Merkel A.Y."/>
            <person name="Slobodkin A.I."/>
        </authorList>
    </citation>
    <scope>NUCLEOTIDE SEQUENCE</scope>
    <source>
        <strain evidence="2">M08but</strain>
    </source>
</reference>
<dbReference type="Pfam" id="PF09945">
    <property type="entry name" value="DUF2177"/>
    <property type="match status" value="1"/>
</dbReference>
<feature type="transmembrane region" description="Helical" evidence="1">
    <location>
        <begin position="47"/>
        <end position="67"/>
    </location>
</feature>
<evidence type="ECO:0000313" key="2">
    <source>
        <dbReference type="EMBL" id="MCJ8502878.1"/>
    </source>
</evidence>
<evidence type="ECO:0000313" key="3">
    <source>
        <dbReference type="Proteomes" id="UP001165427"/>
    </source>
</evidence>
<keyword evidence="3" id="KW-1185">Reference proteome</keyword>
<keyword evidence="1" id="KW-0812">Transmembrane</keyword>
<dbReference type="Proteomes" id="UP001165427">
    <property type="component" value="Unassembled WGS sequence"/>
</dbReference>